<feature type="transmembrane region" description="Helical" evidence="6">
    <location>
        <begin position="9"/>
        <end position="26"/>
    </location>
</feature>
<feature type="transmembrane region" description="Helical" evidence="6">
    <location>
        <begin position="46"/>
        <end position="65"/>
    </location>
</feature>
<dbReference type="PANTHER" id="PTHR39087">
    <property type="entry name" value="UPF0104 MEMBRANE PROTEIN MJ1595"/>
    <property type="match status" value="1"/>
</dbReference>
<comment type="subcellular location">
    <subcellularLocation>
        <location evidence="1">Cell membrane</location>
        <topology evidence="1">Multi-pass membrane protein</topology>
    </subcellularLocation>
</comment>
<keyword evidence="2" id="KW-1003">Cell membrane</keyword>
<evidence type="ECO:0000256" key="5">
    <source>
        <dbReference type="ARBA" id="ARBA00023136"/>
    </source>
</evidence>
<dbReference type="Proteomes" id="UP001596978">
    <property type="component" value="Unassembled WGS sequence"/>
</dbReference>
<organism evidence="7 8">
    <name type="scientific">Sungkyunkwania multivorans</name>
    <dbReference type="NCBI Taxonomy" id="1173618"/>
    <lineage>
        <taxon>Bacteria</taxon>
        <taxon>Pseudomonadati</taxon>
        <taxon>Bacteroidota</taxon>
        <taxon>Flavobacteriia</taxon>
        <taxon>Flavobacteriales</taxon>
        <taxon>Flavobacteriaceae</taxon>
        <taxon>Sungkyunkwania</taxon>
    </lineage>
</organism>
<dbReference type="InterPro" id="IPR022791">
    <property type="entry name" value="L-PG_synthase/AglD"/>
</dbReference>
<evidence type="ECO:0000256" key="4">
    <source>
        <dbReference type="ARBA" id="ARBA00022989"/>
    </source>
</evidence>
<evidence type="ECO:0000313" key="7">
    <source>
        <dbReference type="EMBL" id="MFD0863348.1"/>
    </source>
</evidence>
<dbReference type="PANTHER" id="PTHR39087:SF2">
    <property type="entry name" value="UPF0104 MEMBRANE PROTEIN MJ1595"/>
    <property type="match status" value="1"/>
</dbReference>
<proteinExistence type="predicted"/>
<feature type="transmembrane region" description="Helical" evidence="6">
    <location>
        <begin position="267"/>
        <end position="285"/>
    </location>
</feature>
<comment type="caution">
    <text evidence="7">The sequence shown here is derived from an EMBL/GenBank/DDBJ whole genome shotgun (WGS) entry which is preliminary data.</text>
</comment>
<feature type="transmembrane region" description="Helical" evidence="6">
    <location>
        <begin position="129"/>
        <end position="151"/>
    </location>
</feature>
<evidence type="ECO:0000256" key="1">
    <source>
        <dbReference type="ARBA" id="ARBA00004651"/>
    </source>
</evidence>
<evidence type="ECO:0000256" key="6">
    <source>
        <dbReference type="SAM" id="Phobius"/>
    </source>
</evidence>
<keyword evidence="8" id="KW-1185">Reference proteome</keyword>
<feature type="transmembrane region" description="Helical" evidence="6">
    <location>
        <begin position="291"/>
        <end position="317"/>
    </location>
</feature>
<evidence type="ECO:0000313" key="8">
    <source>
        <dbReference type="Proteomes" id="UP001596978"/>
    </source>
</evidence>
<reference evidence="8" key="1">
    <citation type="journal article" date="2019" name="Int. J. Syst. Evol. Microbiol.">
        <title>The Global Catalogue of Microorganisms (GCM) 10K type strain sequencing project: providing services to taxonomists for standard genome sequencing and annotation.</title>
        <authorList>
            <consortium name="The Broad Institute Genomics Platform"/>
            <consortium name="The Broad Institute Genome Sequencing Center for Infectious Disease"/>
            <person name="Wu L."/>
            <person name="Ma J."/>
        </authorList>
    </citation>
    <scope>NUCLEOTIDE SEQUENCE [LARGE SCALE GENOMIC DNA]</scope>
    <source>
        <strain evidence="8">CCUG 62952</strain>
    </source>
</reference>
<feature type="transmembrane region" description="Helical" evidence="6">
    <location>
        <begin position="216"/>
        <end position="238"/>
    </location>
</feature>
<protein>
    <submittedName>
        <fullName evidence="7">YbhN family protein</fullName>
    </submittedName>
</protein>
<keyword evidence="3 6" id="KW-0812">Transmembrane</keyword>
<keyword evidence="4 6" id="KW-1133">Transmembrane helix</keyword>
<feature type="transmembrane region" description="Helical" evidence="6">
    <location>
        <begin position="244"/>
        <end position="260"/>
    </location>
</feature>
<feature type="transmembrane region" description="Helical" evidence="6">
    <location>
        <begin position="163"/>
        <end position="182"/>
    </location>
</feature>
<dbReference type="NCBIfam" id="TIGR00374">
    <property type="entry name" value="flippase-like domain"/>
    <property type="match status" value="1"/>
</dbReference>
<dbReference type="Pfam" id="PF03706">
    <property type="entry name" value="LPG_synthase_TM"/>
    <property type="match status" value="1"/>
</dbReference>
<sequence length="322" mass="35981">MSKTLKRSLKIILPLAVGVFLVWYSLSSMTKEHQQQVVYHIKNANYWWVALSLFCGVLSHFSRAYRWNFLLEPIGYKPKFANNVMTVLIAYFANLGIPRSGEVFRATAISAYEDIPFEKAFGTIVVERVIDLIMLLLVVALAFLFQAEILLEILKENNFNPTYLIIFLIAGIAGLAIFVRLIRRSTSSIVIKIRGFLSGLLDGLSSIVKMKKRSAFVFHTLFIWSMYIAMFYVIKFSISGIDELSIGTILCGFIAGAFAMTTTNGGIGVYPIAVSGIFVAFGVNADSADAFGWIMWTAQTAMVIVFGALAFFFLPIYNRKKA</sequence>
<gene>
    <name evidence="7" type="ORF">ACFQ1M_14130</name>
</gene>
<dbReference type="RefSeq" id="WP_386409305.1">
    <property type="nucleotide sequence ID" value="NZ_JBHTJH010000017.1"/>
</dbReference>
<name>A0ABW3D070_9FLAO</name>
<accession>A0ABW3D070</accession>
<keyword evidence="5 6" id="KW-0472">Membrane</keyword>
<dbReference type="EMBL" id="JBHTJH010000017">
    <property type="protein sequence ID" value="MFD0863348.1"/>
    <property type="molecule type" value="Genomic_DNA"/>
</dbReference>
<evidence type="ECO:0000256" key="2">
    <source>
        <dbReference type="ARBA" id="ARBA00022475"/>
    </source>
</evidence>
<evidence type="ECO:0000256" key="3">
    <source>
        <dbReference type="ARBA" id="ARBA00022692"/>
    </source>
</evidence>